<evidence type="ECO:0000256" key="11">
    <source>
        <dbReference type="ARBA" id="ARBA00024615"/>
    </source>
</evidence>
<feature type="region of interest" description="Disordered" evidence="13">
    <location>
        <begin position="155"/>
        <end position="187"/>
    </location>
</feature>
<dbReference type="InterPro" id="IPR026849">
    <property type="entry name" value="ATG2"/>
</dbReference>
<evidence type="ECO:0000256" key="7">
    <source>
        <dbReference type="ARBA" id="ARBA00023006"/>
    </source>
</evidence>
<evidence type="ECO:0000256" key="4">
    <source>
        <dbReference type="ARBA" id="ARBA00018070"/>
    </source>
</evidence>
<dbReference type="GO" id="GO:0034045">
    <property type="term" value="C:phagophore assembly site membrane"/>
    <property type="evidence" value="ECO:0007669"/>
    <property type="project" value="UniProtKB-SubCell"/>
</dbReference>
<evidence type="ECO:0000256" key="12">
    <source>
        <dbReference type="ARBA" id="ARBA00024631"/>
    </source>
</evidence>
<dbReference type="GO" id="GO:0005789">
    <property type="term" value="C:endoplasmic reticulum membrane"/>
    <property type="evidence" value="ECO:0007669"/>
    <property type="project" value="UniProtKB-SubCell"/>
</dbReference>
<proteinExistence type="inferred from homology"/>
<dbReference type="EMBL" id="WHVB01000011">
    <property type="protein sequence ID" value="KAF8478579.1"/>
    <property type="molecule type" value="Genomic_DNA"/>
</dbReference>
<feature type="compositionally biased region" description="Low complexity" evidence="13">
    <location>
        <begin position="300"/>
        <end position="331"/>
    </location>
</feature>
<dbReference type="GO" id="GO:0000422">
    <property type="term" value="P:autophagy of mitochondrion"/>
    <property type="evidence" value="ECO:0007669"/>
    <property type="project" value="TreeGrafter"/>
</dbReference>
<comment type="catalytic activity">
    <reaction evidence="10">
        <text>a 1,2-diacyl-sn-glycero-3-phospho-L-serine(in) = a 1,2-diacyl-sn-glycero-3-phospho-L-serine(out)</text>
        <dbReference type="Rhea" id="RHEA:38663"/>
        <dbReference type="ChEBI" id="CHEBI:57262"/>
    </reaction>
</comment>
<keyword evidence="15" id="KW-1185">Reference proteome</keyword>
<feature type="non-terminal residue" evidence="14">
    <location>
        <position position="1"/>
    </location>
</feature>
<sequence>MSSWMPSWFTFPTFDVPILPNLQRKFFSFILKRFLGHLLKPGQLDVEQIDSAIGSGNVTINDLKLECTSINTLLSGLPIQLREGGIASVSVRIPWPNPLASSVELSVRSLHLVFHLPSRVEKDAPLPSTNLADSISEAAQLFAHEEITREESTEAYQAFQSSGTSHTSKSDDYVPGGLDGPKNDPEVLSDAEPIGISMFASMFEYLLSQFTFSAKDISVTVIHPGRSSFRFKVSELHYGRPTSGRGESTRTVNISGLEIAHRDLSISESPASGHLETRSLRSASCEFNTASHRVDNAVLSSPITFPSSPLPSSSPEGRSGSNGSVPSVGSSAPEDRSRPSSASGSTTSSIFHSVLTSQGSQVKPENCEATNIHSQDAGANDMGPNPSGGTMGESPLSQADEAVEDGLFHQAIFSLATEPIVVHITTSPLPKTSVDSAPHTSELDTSGPDSRQPNLEISVSVGIVACAVTAAQINSILDVVSTIGSHSRPSAAPPVSNNAGFVVPPLSLLDQATLTMQIRGLVLLLQSVPPPLTSSSQDVPLADFFTHPLTPPKTNHSYIRFLIDRLRADLSVSTTLEQLTDEHTPGPEHMAERSRVPRVVRGTTLNHIRFSVGDLSAFAFCMDSNATVSHVASQAFVLPIILTDPHLFTQYRPEHHFPSHTEHHFDVSPDFLCKAVPALPEFEISDWTLESNRTSQAKLSLWRVKPPPSFRRSQKSHADDPPITPPVASSPQPISEETSTNKPRSALSGRIILSSPKDPGTGAKSTCSIHIDVIPLHVFVDMGNIPAALEFLEMLSVQRSRSGSSEPEVEVEDGGARGCASSGDLTPISSPHGKNLHQICEPELKDLNQSVEYSSKEPAAGGSARRSRKSYRHTQVFSAVTCPTLLAKLKEQVQSQRDGQTEFDINFVMVRVQIRCPSPPSLPQRSGAVILDVHALRLTSRSSSGAGGKYPHRSGTKAESTYGDSNSRDNHLLTAEWRTLLLACSSAGAETIGGFCSIGPLSSAADSEVPTFHDHARFQEDALPFIKLFKNLPVSSKRNSGHSAAIVVEIDIPSILLSVSKPIFDGLQFWIDDVSQLLERTTAASGEAAQENSSRNPSLVGSRFFSPSKQGSVDTAVDELSAGHIKSSTENIVKVTISEGSMRLLVPRTEGEFHSIEPFDIFLSDVDILLESKPEGKDETVVTLSIMRMTVQDAANPFPHPVLSLTAPHSLFSARKPIIKLQFSSIALPEIDSKESRVKLSLHGFSLNVFPNVKRVDALVSFARPPPGVFESVVPSERTRITVKIEEGSARLFAPRHTGAFVLHLGDVELATEMVGDSPEIRLRVAGRALKAFFTDNHLEAVQESGNRSQPDVQGPLYWKRLGYALISEVSDLALSLRRFNNAVTQSEVIIDRINIRVHLCADTGSTLGLYFGDFGTAFETERSQPYPLPRQPTVVSAQESSSDELTYSIDQHAFKDVPEVGAAPDMIYDDLPSNPDYLDVSFGAAAGLRELDDDDLDMDDQSRSELTGGIDSPSYSAEKGVISSVGGETVRLLDPNGLHVVENFFNTLPALVESSPQLAEELGRVVVREGDITLFLYEGYDWATTRKVIEDEVKKMKRRLIQIKQLVASGQAYDPSMDPTNTLLFNSIHVGLDQDADEMAPDALIAAIDEELGEDNDTASVSSWQSLQPASSGRPNVPHPRLRGRRLTRSRNPSIEFHLTGVFTETVKFAPNDEIVSRTFVTVKDVEILDHVKTSTWRKFLTALRSDSRGNIRETGSDMVRIELRGVHPVPGKTLEETRLRVKILPLRLHVDQDALDFLKKVFNFVNPNSPIEPETKTEAYIQRAEVYPVVLKLDYKPRRVDYRALREGRTIELMNFFHFDGAEMTLRHLTLFGVAGWPRFFDMLNDLWTPDVKATQLADVVSGVSPIRSVVNVGSGVADLVLLPIAQYRKDGRVVRGLQKGTKAFVRSTAMEAVKLGAQLATGTQVILEQAENVLGSKFNETILAETLPHLSNDALDRSFHSTSDEETTDPISRYAEQPVNFQEGIQSAYTSIRRNLSSAAQTILAVPMEVFERSGSEACSTTHILGRGPVRAVIRAVPIAVLRPMIGASEAVSKTLLGLHNSMDPEIRHENAAKYKHR</sequence>
<protein>
    <recommendedName>
        <fullName evidence="4">Autophagy-related protein 2</fullName>
    </recommendedName>
</protein>
<comment type="catalytic activity">
    <reaction evidence="12">
        <text>a 1,2-diacyl-sn-glycero-3-phosphocholine(in) = a 1,2-diacyl-sn-glycero-3-phosphocholine(out)</text>
        <dbReference type="Rhea" id="RHEA:38571"/>
        <dbReference type="ChEBI" id="CHEBI:57643"/>
    </reaction>
</comment>
<comment type="similarity">
    <text evidence="3">Belongs to the ATG2 family.</text>
</comment>
<evidence type="ECO:0000256" key="5">
    <source>
        <dbReference type="ARBA" id="ARBA00022448"/>
    </source>
</evidence>
<accession>A0A9P5T838</accession>
<evidence type="ECO:0000256" key="10">
    <source>
        <dbReference type="ARBA" id="ARBA00024479"/>
    </source>
</evidence>
<evidence type="ECO:0000256" key="2">
    <source>
        <dbReference type="ARBA" id="ARBA00004623"/>
    </source>
</evidence>
<feature type="region of interest" description="Disordered" evidence="13">
    <location>
        <begin position="428"/>
        <end position="453"/>
    </location>
</feature>
<feature type="region of interest" description="Disordered" evidence="13">
    <location>
        <begin position="706"/>
        <end position="764"/>
    </location>
</feature>
<feature type="region of interest" description="Disordered" evidence="13">
    <location>
        <begin position="1659"/>
        <end position="1685"/>
    </location>
</feature>
<keyword evidence="7" id="KW-0072">Autophagy</keyword>
<feature type="region of interest" description="Disordered" evidence="13">
    <location>
        <begin position="942"/>
        <end position="966"/>
    </location>
</feature>
<dbReference type="GO" id="GO:0006869">
    <property type="term" value="P:lipid transport"/>
    <property type="evidence" value="ECO:0007669"/>
    <property type="project" value="UniProtKB-KW"/>
</dbReference>
<comment type="caution">
    <text evidence="14">The sequence shown here is derived from an EMBL/GenBank/DDBJ whole genome shotgun (WGS) entry which is preliminary data.</text>
</comment>
<keyword evidence="5" id="KW-0813">Transport</keyword>
<evidence type="ECO:0000313" key="15">
    <source>
        <dbReference type="Proteomes" id="UP000759537"/>
    </source>
</evidence>
<dbReference type="GO" id="GO:0061709">
    <property type="term" value="P:reticulophagy"/>
    <property type="evidence" value="ECO:0007669"/>
    <property type="project" value="TreeGrafter"/>
</dbReference>
<dbReference type="GO" id="GO:0061723">
    <property type="term" value="P:glycophagy"/>
    <property type="evidence" value="ECO:0007669"/>
    <property type="project" value="TreeGrafter"/>
</dbReference>
<feature type="region of interest" description="Disordered" evidence="13">
    <location>
        <begin position="300"/>
        <end position="348"/>
    </location>
</feature>
<dbReference type="OrthoDB" id="18982at2759"/>
<feature type="compositionally biased region" description="Polar residues" evidence="13">
    <location>
        <begin position="155"/>
        <end position="167"/>
    </location>
</feature>
<dbReference type="GO" id="GO:0032266">
    <property type="term" value="F:phosphatidylinositol-3-phosphate binding"/>
    <property type="evidence" value="ECO:0007669"/>
    <property type="project" value="TreeGrafter"/>
</dbReference>
<comment type="catalytic activity">
    <reaction evidence="11">
        <text>a 1,2-diacyl-sn-glycero-3-phosphoethanolamine(in) = a 1,2-diacyl-sn-glycero-3-phosphoethanolamine(out)</text>
        <dbReference type="Rhea" id="RHEA:38895"/>
        <dbReference type="ChEBI" id="CHEBI:64612"/>
    </reaction>
</comment>
<feature type="compositionally biased region" description="Low complexity" evidence="13">
    <location>
        <begin position="339"/>
        <end position="348"/>
    </location>
</feature>
<name>A0A9P5T838_9AGAM</name>
<keyword evidence="8" id="KW-0445">Lipid transport</keyword>
<dbReference type="Proteomes" id="UP000759537">
    <property type="component" value="Unassembled WGS sequence"/>
</dbReference>
<evidence type="ECO:0000256" key="1">
    <source>
        <dbReference type="ARBA" id="ARBA00004406"/>
    </source>
</evidence>
<evidence type="ECO:0000256" key="3">
    <source>
        <dbReference type="ARBA" id="ARBA00009714"/>
    </source>
</evidence>
<evidence type="ECO:0000256" key="13">
    <source>
        <dbReference type="SAM" id="MobiDB-lite"/>
    </source>
</evidence>
<gene>
    <name evidence="14" type="ORF">DFH94DRAFT_800802</name>
</gene>
<feature type="compositionally biased region" description="Polar residues" evidence="13">
    <location>
        <begin position="727"/>
        <end position="743"/>
    </location>
</feature>
<dbReference type="GO" id="GO:0034727">
    <property type="term" value="P:piecemeal microautophagy of the nucleus"/>
    <property type="evidence" value="ECO:0007669"/>
    <property type="project" value="TreeGrafter"/>
</dbReference>
<dbReference type="GO" id="GO:0061908">
    <property type="term" value="C:phagophore"/>
    <property type="evidence" value="ECO:0007669"/>
    <property type="project" value="TreeGrafter"/>
</dbReference>
<evidence type="ECO:0000313" key="14">
    <source>
        <dbReference type="EMBL" id="KAF8478579.1"/>
    </source>
</evidence>
<dbReference type="GO" id="GO:0043495">
    <property type="term" value="F:protein-membrane adaptor activity"/>
    <property type="evidence" value="ECO:0007669"/>
    <property type="project" value="TreeGrafter"/>
</dbReference>
<evidence type="ECO:0000256" key="6">
    <source>
        <dbReference type="ARBA" id="ARBA00022824"/>
    </source>
</evidence>
<dbReference type="PANTHER" id="PTHR13190:SF1">
    <property type="entry name" value="AUTOPHAGY-RELATED 2, ISOFORM A"/>
    <property type="match status" value="1"/>
</dbReference>
<comment type="subcellular location">
    <subcellularLocation>
        <location evidence="1">Endoplasmic reticulum membrane</location>
        <topology evidence="1">Peripheral membrane protein</topology>
    </subcellularLocation>
    <subcellularLocation>
        <location evidence="2">Preautophagosomal structure membrane</location>
        <topology evidence="2">Peripheral membrane protein</topology>
    </subcellularLocation>
</comment>
<reference evidence="14" key="1">
    <citation type="submission" date="2019-10" db="EMBL/GenBank/DDBJ databases">
        <authorList>
            <consortium name="DOE Joint Genome Institute"/>
            <person name="Kuo A."/>
            <person name="Miyauchi S."/>
            <person name="Kiss E."/>
            <person name="Drula E."/>
            <person name="Kohler A."/>
            <person name="Sanchez-Garcia M."/>
            <person name="Andreopoulos B."/>
            <person name="Barry K.W."/>
            <person name="Bonito G."/>
            <person name="Buee M."/>
            <person name="Carver A."/>
            <person name="Chen C."/>
            <person name="Cichocki N."/>
            <person name="Clum A."/>
            <person name="Culley D."/>
            <person name="Crous P.W."/>
            <person name="Fauchery L."/>
            <person name="Girlanda M."/>
            <person name="Hayes R."/>
            <person name="Keri Z."/>
            <person name="LaButti K."/>
            <person name="Lipzen A."/>
            <person name="Lombard V."/>
            <person name="Magnuson J."/>
            <person name="Maillard F."/>
            <person name="Morin E."/>
            <person name="Murat C."/>
            <person name="Nolan M."/>
            <person name="Ohm R."/>
            <person name="Pangilinan J."/>
            <person name="Pereira M."/>
            <person name="Perotto S."/>
            <person name="Peter M."/>
            <person name="Riley R."/>
            <person name="Sitrit Y."/>
            <person name="Stielow B."/>
            <person name="Szollosi G."/>
            <person name="Zifcakova L."/>
            <person name="Stursova M."/>
            <person name="Spatafora J.W."/>
            <person name="Tedersoo L."/>
            <person name="Vaario L.-M."/>
            <person name="Yamada A."/>
            <person name="Yan M."/>
            <person name="Wang P."/>
            <person name="Xu J."/>
            <person name="Bruns T."/>
            <person name="Baldrian P."/>
            <person name="Vilgalys R."/>
            <person name="Henrissat B."/>
            <person name="Grigoriev I.V."/>
            <person name="Hibbett D."/>
            <person name="Nagy L.G."/>
            <person name="Martin F.M."/>
        </authorList>
    </citation>
    <scope>NUCLEOTIDE SEQUENCE</scope>
    <source>
        <strain evidence="14">Prilba</strain>
    </source>
</reference>
<evidence type="ECO:0000256" key="8">
    <source>
        <dbReference type="ARBA" id="ARBA00023055"/>
    </source>
</evidence>
<organism evidence="14 15">
    <name type="scientific">Russula ochroleuca</name>
    <dbReference type="NCBI Taxonomy" id="152965"/>
    <lineage>
        <taxon>Eukaryota</taxon>
        <taxon>Fungi</taxon>
        <taxon>Dikarya</taxon>
        <taxon>Basidiomycota</taxon>
        <taxon>Agaricomycotina</taxon>
        <taxon>Agaricomycetes</taxon>
        <taxon>Russulales</taxon>
        <taxon>Russulaceae</taxon>
        <taxon>Russula</taxon>
    </lineage>
</organism>
<keyword evidence="9" id="KW-0472">Membrane</keyword>
<dbReference type="Pfam" id="PF13329">
    <property type="entry name" value="ATG2_CAD"/>
    <property type="match status" value="2"/>
</dbReference>
<keyword evidence="6" id="KW-0256">Endoplasmic reticulum</keyword>
<dbReference type="PANTHER" id="PTHR13190">
    <property type="entry name" value="AUTOPHAGY-RELATED 2, ISOFORM A"/>
    <property type="match status" value="1"/>
</dbReference>
<evidence type="ECO:0000256" key="9">
    <source>
        <dbReference type="ARBA" id="ARBA00023136"/>
    </source>
</evidence>
<reference evidence="14" key="2">
    <citation type="journal article" date="2020" name="Nat. Commun.">
        <title>Large-scale genome sequencing of mycorrhizal fungi provides insights into the early evolution of symbiotic traits.</title>
        <authorList>
            <person name="Miyauchi S."/>
            <person name="Kiss E."/>
            <person name="Kuo A."/>
            <person name="Drula E."/>
            <person name="Kohler A."/>
            <person name="Sanchez-Garcia M."/>
            <person name="Morin E."/>
            <person name="Andreopoulos B."/>
            <person name="Barry K.W."/>
            <person name="Bonito G."/>
            <person name="Buee M."/>
            <person name="Carver A."/>
            <person name="Chen C."/>
            <person name="Cichocki N."/>
            <person name="Clum A."/>
            <person name="Culley D."/>
            <person name="Crous P.W."/>
            <person name="Fauchery L."/>
            <person name="Girlanda M."/>
            <person name="Hayes R.D."/>
            <person name="Keri Z."/>
            <person name="LaButti K."/>
            <person name="Lipzen A."/>
            <person name="Lombard V."/>
            <person name="Magnuson J."/>
            <person name="Maillard F."/>
            <person name="Murat C."/>
            <person name="Nolan M."/>
            <person name="Ohm R.A."/>
            <person name="Pangilinan J."/>
            <person name="Pereira M.F."/>
            <person name="Perotto S."/>
            <person name="Peter M."/>
            <person name="Pfister S."/>
            <person name="Riley R."/>
            <person name="Sitrit Y."/>
            <person name="Stielow J.B."/>
            <person name="Szollosi G."/>
            <person name="Zifcakova L."/>
            <person name="Stursova M."/>
            <person name="Spatafora J.W."/>
            <person name="Tedersoo L."/>
            <person name="Vaario L.M."/>
            <person name="Yamada A."/>
            <person name="Yan M."/>
            <person name="Wang P."/>
            <person name="Xu J."/>
            <person name="Bruns T."/>
            <person name="Baldrian P."/>
            <person name="Vilgalys R."/>
            <person name="Dunand C."/>
            <person name="Henrissat B."/>
            <person name="Grigoriev I.V."/>
            <person name="Hibbett D."/>
            <person name="Nagy L.G."/>
            <person name="Martin F.M."/>
        </authorList>
    </citation>
    <scope>NUCLEOTIDE SEQUENCE</scope>
    <source>
        <strain evidence="14">Prilba</strain>
    </source>
</reference>
<feature type="compositionally biased region" description="Polar residues" evidence="13">
    <location>
        <begin position="1659"/>
        <end position="1675"/>
    </location>
</feature>
<dbReference type="GO" id="GO:0000045">
    <property type="term" value="P:autophagosome assembly"/>
    <property type="evidence" value="ECO:0007669"/>
    <property type="project" value="TreeGrafter"/>
</dbReference>
<feature type="region of interest" description="Disordered" evidence="13">
    <location>
        <begin position="372"/>
        <end position="396"/>
    </location>
</feature>